<feature type="transmembrane region" description="Helical" evidence="7">
    <location>
        <begin position="365"/>
        <end position="391"/>
    </location>
</feature>
<evidence type="ECO:0000256" key="3">
    <source>
        <dbReference type="ARBA" id="ARBA00022475"/>
    </source>
</evidence>
<dbReference type="PANTHER" id="PTHR30250">
    <property type="entry name" value="PST FAMILY PREDICTED COLANIC ACID TRANSPORTER"/>
    <property type="match status" value="1"/>
</dbReference>
<keyword evidence="5 7" id="KW-1133">Transmembrane helix</keyword>
<evidence type="ECO:0000256" key="5">
    <source>
        <dbReference type="ARBA" id="ARBA00022989"/>
    </source>
</evidence>
<feature type="transmembrane region" description="Helical" evidence="7">
    <location>
        <begin position="80"/>
        <end position="100"/>
    </location>
</feature>
<feature type="transmembrane region" description="Helical" evidence="7">
    <location>
        <begin position="178"/>
        <end position="194"/>
    </location>
</feature>
<keyword evidence="4 7" id="KW-0812">Transmembrane</keyword>
<evidence type="ECO:0000256" key="6">
    <source>
        <dbReference type="ARBA" id="ARBA00023136"/>
    </source>
</evidence>
<feature type="transmembrane region" description="Helical" evidence="7">
    <location>
        <begin position="326"/>
        <end position="345"/>
    </location>
</feature>
<name>A0A6N3YW69_ALIFS</name>
<comment type="similarity">
    <text evidence="2">Belongs to the polysaccharide synthase family.</text>
</comment>
<feature type="transmembrane region" description="Helical" evidence="7">
    <location>
        <begin position="443"/>
        <end position="460"/>
    </location>
</feature>
<feature type="transmembrane region" description="Helical" evidence="7">
    <location>
        <begin position="44"/>
        <end position="68"/>
    </location>
</feature>
<evidence type="ECO:0000256" key="4">
    <source>
        <dbReference type="ARBA" id="ARBA00022692"/>
    </source>
</evidence>
<evidence type="ECO:0000313" key="9">
    <source>
        <dbReference type="Proteomes" id="UP000435323"/>
    </source>
</evidence>
<evidence type="ECO:0000256" key="1">
    <source>
        <dbReference type="ARBA" id="ARBA00004651"/>
    </source>
</evidence>
<sequence>MTSLKKKTVSGLKWSAIERIATQGIQLVVMLILGRMLGPEAFGLIGMLVIFIAIAQIFVDSGFGNALIRKQDRDEKDFSTVFYCNIAVSITCYLLIYFGAPYVSDFYNEPELTSLLRVLGINIIINAISLVQRTKLTIDMDFKKLTKSSLISVFISTLVAFSFAFCGFGVWALIAQRLSSVFSNAILIQILVPWRPKKRFSKSSFDELFGFSSKLLLTSLIDTIYKNIYQIIIGKLFSSVQVGFFAQAKTLSNTPAMTITSIIQRVTYPMLSQMQNDTEKLDAAYLLTLRLSAAVIFPLMIGLALISEPLINVVLGQEWSESVPLMIILCIGYMLYPIHAINLNLLQVKGRSDLLLKIEIVKKIIITLILIITIRYGVKAICIGMLAQSYISLLINTYYTGKLSSLSLFKQVRSLAPIWLVCIAIGSFNYFLSLTLSNDVYKILVMLTSSLVLYILYIRICQKDLYENLLNSIVK</sequence>
<evidence type="ECO:0000256" key="2">
    <source>
        <dbReference type="ARBA" id="ARBA00007430"/>
    </source>
</evidence>
<accession>A0A6N3YW69</accession>
<dbReference type="AlphaFoldDB" id="A0A6N3YW69"/>
<dbReference type="GO" id="GO:0005886">
    <property type="term" value="C:plasma membrane"/>
    <property type="evidence" value="ECO:0007669"/>
    <property type="project" value="UniProtKB-SubCell"/>
</dbReference>
<keyword evidence="3" id="KW-1003">Cell membrane</keyword>
<comment type="caution">
    <text evidence="8">The sequence shown here is derived from an EMBL/GenBank/DDBJ whole genome shotgun (WGS) entry which is preliminary data.</text>
</comment>
<organism evidence="8 9">
    <name type="scientific">Aliivibrio fischeri</name>
    <name type="common">Vibrio fischeri</name>
    <dbReference type="NCBI Taxonomy" id="668"/>
    <lineage>
        <taxon>Bacteria</taxon>
        <taxon>Pseudomonadati</taxon>
        <taxon>Pseudomonadota</taxon>
        <taxon>Gammaproteobacteria</taxon>
        <taxon>Vibrionales</taxon>
        <taxon>Vibrionaceae</taxon>
        <taxon>Aliivibrio</taxon>
    </lineage>
</organism>
<gene>
    <name evidence="8" type="ORF">GNP77_11945</name>
</gene>
<evidence type="ECO:0000313" key="8">
    <source>
        <dbReference type="EMBL" id="MUK46092.1"/>
    </source>
</evidence>
<dbReference type="Pfam" id="PF13440">
    <property type="entry name" value="Polysacc_synt_3"/>
    <property type="match status" value="1"/>
</dbReference>
<feature type="transmembrane region" description="Helical" evidence="7">
    <location>
        <begin position="151"/>
        <end position="172"/>
    </location>
</feature>
<dbReference type="Proteomes" id="UP000435323">
    <property type="component" value="Unassembled WGS sequence"/>
</dbReference>
<protein>
    <submittedName>
        <fullName evidence="8">Oligosaccharide flippase family protein</fullName>
    </submittedName>
</protein>
<feature type="transmembrane region" description="Helical" evidence="7">
    <location>
        <begin position="283"/>
        <end position="306"/>
    </location>
</feature>
<comment type="subcellular location">
    <subcellularLocation>
        <location evidence="1">Cell membrane</location>
        <topology evidence="1">Multi-pass membrane protein</topology>
    </subcellularLocation>
</comment>
<dbReference type="CDD" id="cd13127">
    <property type="entry name" value="MATE_tuaB_like"/>
    <property type="match status" value="1"/>
</dbReference>
<dbReference type="InterPro" id="IPR050833">
    <property type="entry name" value="Poly_Biosynth_Transport"/>
</dbReference>
<feature type="transmembrane region" description="Helical" evidence="7">
    <location>
        <begin position="112"/>
        <end position="131"/>
    </location>
</feature>
<reference evidence="8 9" key="1">
    <citation type="submission" date="2019-11" db="EMBL/GenBank/DDBJ databases">
        <title>Using colonization assays and comparative genomics to discover symbiosis behaviors and factors in Vibrio fischeri.</title>
        <authorList>
            <person name="Bongrand C."/>
            <person name="Moriano-Gutierrez S."/>
            <person name="Arevalo P."/>
            <person name="Mcfall-Ngai M."/>
            <person name="Visick K."/>
            <person name="Polz M.F."/>
            <person name="Ruby E.G."/>
        </authorList>
    </citation>
    <scope>NUCLEOTIDE SEQUENCE [LARGE SCALE GENOMIC DNA]</scope>
    <source>
        <strain evidence="9">emors.3.2</strain>
    </source>
</reference>
<dbReference type="RefSeq" id="WP_155656864.1">
    <property type="nucleotide sequence ID" value="NZ_WOBO01000014.1"/>
</dbReference>
<keyword evidence="6 7" id="KW-0472">Membrane</keyword>
<feature type="transmembrane region" description="Helical" evidence="7">
    <location>
        <begin position="411"/>
        <end position="431"/>
    </location>
</feature>
<dbReference type="PANTHER" id="PTHR30250:SF10">
    <property type="entry name" value="LIPOPOLYSACCHARIDE BIOSYNTHESIS PROTEIN WZXC"/>
    <property type="match status" value="1"/>
</dbReference>
<proteinExistence type="inferred from homology"/>
<evidence type="ECO:0000256" key="7">
    <source>
        <dbReference type="SAM" id="Phobius"/>
    </source>
</evidence>
<dbReference type="EMBL" id="WOBO01000014">
    <property type="protein sequence ID" value="MUK46092.1"/>
    <property type="molecule type" value="Genomic_DNA"/>
</dbReference>